<dbReference type="InterPro" id="IPR036747">
    <property type="entry name" value="ASF1-like_sf"/>
</dbReference>
<keyword evidence="3" id="KW-0805">Transcription regulation</keyword>
<dbReference type="OrthoDB" id="10254552at2759"/>
<keyword evidence="6" id="KW-0539">Nucleus</keyword>
<evidence type="ECO:0000256" key="3">
    <source>
        <dbReference type="ARBA" id="ARBA00023015"/>
    </source>
</evidence>
<comment type="caution">
    <text evidence="8">The sequence shown here is derived from an EMBL/GenBank/DDBJ whole genome shotgun (WGS) entry which is preliminary data.</text>
</comment>
<keyword evidence="4" id="KW-0804">Transcription</keyword>
<dbReference type="SUPFAM" id="SSF101546">
    <property type="entry name" value="ASF1-like"/>
    <property type="match status" value="1"/>
</dbReference>
<keyword evidence="5" id="KW-0143">Chaperone</keyword>
<protein>
    <recommendedName>
        <fullName evidence="10">ASF1 like histone chaperone</fullName>
    </recommendedName>
</protein>
<evidence type="ECO:0000256" key="1">
    <source>
        <dbReference type="ARBA" id="ARBA00004123"/>
    </source>
</evidence>
<feature type="compositionally biased region" description="Low complexity" evidence="7">
    <location>
        <begin position="168"/>
        <end position="182"/>
    </location>
</feature>
<dbReference type="GO" id="GO:0005634">
    <property type="term" value="C:nucleus"/>
    <property type="evidence" value="ECO:0007669"/>
    <property type="project" value="UniProtKB-SubCell"/>
</dbReference>
<dbReference type="EMBL" id="JXTI01000010">
    <property type="protein sequence ID" value="KWX15308.1"/>
    <property type="molecule type" value="Genomic_DNA"/>
</dbReference>
<dbReference type="InterPro" id="IPR006818">
    <property type="entry name" value="ASF1-like"/>
</dbReference>
<dbReference type="VEuPathDB" id="GiardiaDB:QR46_0630"/>
<dbReference type="Gene3D" id="2.60.40.1490">
    <property type="entry name" value="Histone chaperone ASF1-like"/>
    <property type="match status" value="1"/>
</dbReference>
<dbReference type="Pfam" id="PF04729">
    <property type="entry name" value="ASF1_hist_chap"/>
    <property type="match status" value="1"/>
</dbReference>
<evidence type="ECO:0000256" key="2">
    <source>
        <dbReference type="ARBA" id="ARBA00006051"/>
    </source>
</evidence>
<feature type="compositionally biased region" description="Acidic residues" evidence="7">
    <location>
        <begin position="157"/>
        <end position="167"/>
    </location>
</feature>
<dbReference type="Proteomes" id="UP000070089">
    <property type="component" value="Unassembled WGS sequence"/>
</dbReference>
<name>A0A132NZ16_GIAIN</name>
<evidence type="ECO:0000256" key="5">
    <source>
        <dbReference type="ARBA" id="ARBA00023186"/>
    </source>
</evidence>
<gene>
    <name evidence="8" type="ORF">QR46_0630</name>
</gene>
<evidence type="ECO:0008006" key="10">
    <source>
        <dbReference type="Google" id="ProtNLM"/>
    </source>
</evidence>
<evidence type="ECO:0000256" key="6">
    <source>
        <dbReference type="ARBA" id="ARBA00023242"/>
    </source>
</evidence>
<proteinExistence type="inferred from homology"/>
<reference evidence="8 9" key="1">
    <citation type="journal article" date="2015" name="Mol. Biochem. Parasitol.">
        <title>Identification of polymorphic genes for use in assemblage B genotyping assays through comparative genomics of multiple assemblage B Giardia duodenalis isolates.</title>
        <authorList>
            <person name="Wielinga C."/>
            <person name="Thompson R.C."/>
            <person name="Monis P."/>
            <person name="Ryan U."/>
        </authorList>
    </citation>
    <scope>NUCLEOTIDE SEQUENCE [LARGE SCALE GENOMIC DNA]</scope>
    <source>
        <strain evidence="8 9">BAH15c1</strain>
    </source>
</reference>
<evidence type="ECO:0000313" key="9">
    <source>
        <dbReference type="Proteomes" id="UP000070089"/>
    </source>
</evidence>
<sequence length="231" mass="25094">MEQVILFDPPSIKVLNPETPFLDPLSLEVKLHLLEPLSSPLVWLVEYVDGISPEQSLIQVPIGPSTAQKLKFVITVPPPTPSTVSISGLLTSAAYNITVQYKKSYVWSTALYLACSDTSGKHKPPVDEELSGDSIHTDEPDTDLSQGDEVASHLLEDESESSEDQGDNDNSNPSDGNSSQDSCPNIEPETKKMPLQMGSADIFSTFVKTVTILSREAKQGIYTLGPNETFS</sequence>
<accession>A0A132NZ16</accession>
<feature type="region of interest" description="Disordered" evidence="7">
    <location>
        <begin position="119"/>
        <end position="196"/>
    </location>
</feature>
<evidence type="ECO:0000256" key="4">
    <source>
        <dbReference type="ARBA" id="ARBA00023163"/>
    </source>
</evidence>
<evidence type="ECO:0000313" key="8">
    <source>
        <dbReference type="EMBL" id="KWX15308.1"/>
    </source>
</evidence>
<evidence type="ECO:0000256" key="7">
    <source>
        <dbReference type="SAM" id="MobiDB-lite"/>
    </source>
</evidence>
<comment type="similarity">
    <text evidence="2">Belongs to the ASF1 family.</text>
</comment>
<dbReference type="AlphaFoldDB" id="A0A132NZ16"/>
<comment type="subcellular location">
    <subcellularLocation>
        <location evidence="1">Nucleus</location>
    </subcellularLocation>
</comment>
<dbReference type="GO" id="GO:0006325">
    <property type="term" value="P:chromatin organization"/>
    <property type="evidence" value="ECO:0007669"/>
    <property type="project" value="InterPro"/>
</dbReference>
<organism evidence="8 9">
    <name type="scientific">Giardia duodenalis assemblage B</name>
    <dbReference type="NCBI Taxonomy" id="1394984"/>
    <lineage>
        <taxon>Eukaryota</taxon>
        <taxon>Metamonada</taxon>
        <taxon>Diplomonadida</taxon>
        <taxon>Hexamitidae</taxon>
        <taxon>Giardiinae</taxon>
        <taxon>Giardia</taxon>
    </lineage>
</organism>